<keyword evidence="1" id="KW-0472">Membrane</keyword>
<feature type="transmembrane region" description="Helical" evidence="1">
    <location>
        <begin position="6"/>
        <end position="28"/>
    </location>
</feature>
<evidence type="ECO:0000313" key="4">
    <source>
        <dbReference type="Proteomes" id="UP000229102"/>
    </source>
</evidence>
<comment type="caution">
    <text evidence="3">The sequence shown here is derived from an EMBL/GenBank/DDBJ whole genome shotgun (WGS) entry which is preliminary data.</text>
</comment>
<protein>
    <recommendedName>
        <fullName evidence="2">DUF8188 domain-containing protein</fullName>
    </recommendedName>
</protein>
<dbReference type="InterPro" id="IPR058501">
    <property type="entry name" value="DUF8188"/>
</dbReference>
<dbReference type="Proteomes" id="UP000229102">
    <property type="component" value="Unassembled WGS sequence"/>
</dbReference>
<keyword evidence="1" id="KW-1133">Transmembrane helix</keyword>
<dbReference type="RefSeq" id="WP_099984471.1">
    <property type="nucleotide sequence ID" value="NZ_CP024697.1"/>
</dbReference>
<dbReference type="EMBL" id="PENF01000002">
    <property type="protein sequence ID" value="PJI19184.1"/>
    <property type="molecule type" value="Genomic_DNA"/>
</dbReference>
<name>A0AAJ3RQE3_PREIN</name>
<evidence type="ECO:0000313" key="3">
    <source>
        <dbReference type="EMBL" id="PJI19184.1"/>
    </source>
</evidence>
<sequence>MKAFRLSMGGIGTAMGLLLVYGAVYLIFHRTPATDEEVNLYIQNSEVVELTDITFYDEEEMVRYARIPWRRNHSSRYKDIAKLQSPDSKKCFVLESYGAPFSISIDTNSLCRSPKVYIVVNKDDMNNPKLGSKENPVVVLWWYTDSNYKFYEVSEKDYKNGVKEYLTYCQNG</sequence>
<keyword evidence="1" id="KW-0812">Transmembrane</keyword>
<reference evidence="3 4" key="1">
    <citation type="submission" date="2017-11" db="EMBL/GenBank/DDBJ databases">
        <title>Genome sequencing of Prevotella intermedia KCOM 2698.</title>
        <authorList>
            <person name="Kook J.-K."/>
            <person name="Park S.-N."/>
            <person name="Lim Y.K."/>
        </authorList>
    </citation>
    <scope>NUCLEOTIDE SEQUENCE [LARGE SCALE GENOMIC DNA]</scope>
    <source>
        <strain evidence="3 4">KCOM 2698</strain>
    </source>
</reference>
<evidence type="ECO:0000256" key="1">
    <source>
        <dbReference type="SAM" id="Phobius"/>
    </source>
</evidence>
<dbReference type="Pfam" id="PF26603">
    <property type="entry name" value="DUF8188"/>
    <property type="match status" value="1"/>
</dbReference>
<dbReference type="AlphaFoldDB" id="A0AAJ3RQE3"/>
<accession>A0AAJ3RQE3</accession>
<evidence type="ECO:0000259" key="2">
    <source>
        <dbReference type="Pfam" id="PF26603"/>
    </source>
</evidence>
<organism evidence="3 4">
    <name type="scientific">Prevotella intermedia</name>
    <dbReference type="NCBI Taxonomy" id="28131"/>
    <lineage>
        <taxon>Bacteria</taxon>
        <taxon>Pseudomonadati</taxon>
        <taxon>Bacteroidota</taxon>
        <taxon>Bacteroidia</taxon>
        <taxon>Bacteroidales</taxon>
        <taxon>Prevotellaceae</taxon>
        <taxon>Prevotella</taxon>
    </lineage>
</organism>
<feature type="domain" description="DUF8188" evidence="2">
    <location>
        <begin position="36"/>
        <end position="169"/>
    </location>
</feature>
<gene>
    <name evidence="3" type="ORF">CTM53_11550</name>
</gene>
<proteinExistence type="predicted"/>